<feature type="region of interest" description="Disordered" evidence="1">
    <location>
        <begin position="91"/>
        <end position="141"/>
    </location>
</feature>
<keyword evidence="3" id="KW-1185">Reference proteome</keyword>
<proteinExistence type="predicted"/>
<organism evidence="2 3">
    <name type="scientific">Senna tora</name>
    <dbReference type="NCBI Taxonomy" id="362788"/>
    <lineage>
        <taxon>Eukaryota</taxon>
        <taxon>Viridiplantae</taxon>
        <taxon>Streptophyta</taxon>
        <taxon>Embryophyta</taxon>
        <taxon>Tracheophyta</taxon>
        <taxon>Spermatophyta</taxon>
        <taxon>Magnoliopsida</taxon>
        <taxon>eudicotyledons</taxon>
        <taxon>Gunneridae</taxon>
        <taxon>Pentapetalae</taxon>
        <taxon>rosids</taxon>
        <taxon>fabids</taxon>
        <taxon>Fabales</taxon>
        <taxon>Fabaceae</taxon>
        <taxon>Caesalpinioideae</taxon>
        <taxon>Cassia clade</taxon>
        <taxon>Senna</taxon>
    </lineage>
</organism>
<evidence type="ECO:0000256" key="1">
    <source>
        <dbReference type="SAM" id="MobiDB-lite"/>
    </source>
</evidence>
<gene>
    <name evidence="2" type="ORF">G2W53_040943</name>
</gene>
<dbReference type="OrthoDB" id="1436778at2759"/>
<dbReference type="EMBL" id="JAAIUW010000013">
    <property type="protein sequence ID" value="KAF7801832.1"/>
    <property type="molecule type" value="Genomic_DNA"/>
</dbReference>
<sequence length="141" mass="15561">MEEAGSFTAIVASFFHVREHAYLIGSVVFEQEHMQCILEGLLEEYESFVTSAHMKSDMETVKELEALFISQEIRVEQNTMAAKTNYSPSANVVVTDGKDKNSSNKNTYSSNQSAARSYNNNYRGGRNGPGGGRSRGRGHGN</sequence>
<reference evidence="2" key="1">
    <citation type="submission" date="2020-09" db="EMBL/GenBank/DDBJ databases">
        <title>Genome-Enabled Discovery of Anthraquinone Biosynthesis in Senna tora.</title>
        <authorList>
            <person name="Kang S.-H."/>
            <person name="Pandey R.P."/>
            <person name="Lee C.-M."/>
            <person name="Sim J.-S."/>
            <person name="Jeong J.-T."/>
            <person name="Choi B.-S."/>
            <person name="Jung M."/>
            <person name="Ginzburg D."/>
            <person name="Zhao K."/>
            <person name="Won S.Y."/>
            <person name="Oh T.-J."/>
            <person name="Yu Y."/>
            <person name="Kim N.-H."/>
            <person name="Lee O.R."/>
            <person name="Lee T.-H."/>
            <person name="Bashyal P."/>
            <person name="Kim T.-S."/>
            <person name="Lee W.-H."/>
            <person name="Kawkins C."/>
            <person name="Kim C.-K."/>
            <person name="Kim J.S."/>
            <person name="Ahn B.O."/>
            <person name="Rhee S.Y."/>
            <person name="Sohng J.K."/>
        </authorList>
    </citation>
    <scope>NUCLEOTIDE SEQUENCE</scope>
    <source>
        <tissue evidence="2">Leaf</tissue>
    </source>
</reference>
<dbReference type="PANTHER" id="PTHR47481">
    <property type="match status" value="1"/>
</dbReference>
<evidence type="ECO:0000313" key="2">
    <source>
        <dbReference type="EMBL" id="KAF7801832.1"/>
    </source>
</evidence>
<evidence type="ECO:0000313" key="3">
    <source>
        <dbReference type="Proteomes" id="UP000634136"/>
    </source>
</evidence>
<dbReference type="AlphaFoldDB" id="A0A834VYB9"/>
<dbReference type="Proteomes" id="UP000634136">
    <property type="component" value="Unassembled WGS sequence"/>
</dbReference>
<protein>
    <submittedName>
        <fullName evidence="2">Retrovirus-related Pol polyprotein from transposon TNT 1-94</fullName>
    </submittedName>
</protein>
<comment type="caution">
    <text evidence="2">The sequence shown here is derived from an EMBL/GenBank/DDBJ whole genome shotgun (WGS) entry which is preliminary data.</text>
</comment>
<name>A0A834VYB9_9FABA</name>
<dbReference type="PANTHER" id="PTHR47481:SF22">
    <property type="entry name" value="RETROTRANSPOSON GAG DOMAIN-CONTAINING PROTEIN"/>
    <property type="match status" value="1"/>
</dbReference>
<accession>A0A834VYB9</accession>
<feature type="compositionally biased region" description="Low complexity" evidence="1">
    <location>
        <begin position="103"/>
        <end position="124"/>
    </location>
</feature>